<proteinExistence type="predicted"/>
<evidence type="ECO:0000256" key="1">
    <source>
        <dbReference type="ARBA" id="ARBA00022614"/>
    </source>
</evidence>
<evidence type="ECO:0008006" key="5">
    <source>
        <dbReference type="Google" id="ProtNLM"/>
    </source>
</evidence>
<dbReference type="InterPro" id="IPR025875">
    <property type="entry name" value="Leu-rich_rpt_4"/>
</dbReference>
<reference evidence="4" key="1">
    <citation type="submission" date="2020-07" db="EMBL/GenBank/DDBJ databases">
        <authorList>
            <person name="Ferguson B K."/>
        </authorList>
    </citation>
    <scope>NUCLEOTIDE SEQUENCE</scope>
    <source>
        <strain evidence="4">L06</strain>
    </source>
</reference>
<dbReference type="InterPro" id="IPR003591">
    <property type="entry name" value="Leu-rich_rpt_typical-subtyp"/>
</dbReference>
<dbReference type="PROSITE" id="PS51450">
    <property type="entry name" value="LRR"/>
    <property type="match status" value="5"/>
</dbReference>
<keyword evidence="3" id="KW-0732">Signal</keyword>
<organism evidence="4">
    <name type="scientific">Bracon brevicornis</name>
    <dbReference type="NCBI Taxonomy" id="1563983"/>
    <lineage>
        <taxon>Eukaryota</taxon>
        <taxon>Metazoa</taxon>
        <taxon>Ecdysozoa</taxon>
        <taxon>Arthropoda</taxon>
        <taxon>Hexapoda</taxon>
        <taxon>Insecta</taxon>
        <taxon>Pterygota</taxon>
        <taxon>Neoptera</taxon>
        <taxon>Endopterygota</taxon>
        <taxon>Hymenoptera</taxon>
        <taxon>Apocrita</taxon>
        <taxon>Ichneumonoidea</taxon>
        <taxon>Braconidae</taxon>
        <taxon>Braconinae</taxon>
        <taxon>Bracon</taxon>
    </lineage>
</organism>
<dbReference type="EMBL" id="CADCXW020000294">
    <property type="protein sequence ID" value="CAD1566436.1"/>
    <property type="molecule type" value="Genomic_DNA"/>
</dbReference>
<keyword evidence="2" id="KW-0677">Repeat</keyword>
<dbReference type="SMART" id="SM00365">
    <property type="entry name" value="LRR_SD22"/>
    <property type="match status" value="5"/>
</dbReference>
<dbReference type="Pfam" id="PF00560">
    <property type="entry name" value="LRR_1"/>
    <property type="match status" value="1"/>
</dbReference>
<dbReference type="AlphaFoldDB" id="A0A6V7KU85"/>
<sequence length="428" mass="48588">MQALVFLIISTHLFRHINCEYVKFIPDDKLPCSDGNGTILNLSNYNLDHIKGPLIESSSAVCIDLSNNYINYLEDNVFEMPGNLIYLNLTNNKLSWDFFKSFNHSTLRTLVLDRVTANNNRGYYSYEYSKTSLRLPELKYLYLRGNDIAETSTLSLGYLPKLTHLFLSHNRISKLQLPADLHETLTHLFLDDNRLSSFQAGDMKNLKVLHVDRNPISGICSGYCDGRISLGGAWNLEQLSLTKISNRLVIEEGAMDDLHNLKYLDLSMTGISESIDHHFRNLSNLMILKLSSNSLSTIPSVCTLEKLEELDMSNNQIQIISEKSFCSITSLKILNLSKNNISHLSSLPSSLRSLKSLDLRGNGLITLPEKFFLYNQLNPGRIYSDGVDKTGDLEIHLRYLYLGRKSLRGGELFFLSQISPELEIFLET</sequence>
<dbReference type="Pfam" id="PF12799">
    <property type="entry name" value="LRR_4"/>
    <property type="match status" value="1"/>
</dbReference>
<dbReference type="SMART" id="SM00369">
    <property type="entry name" value="LRR_TYP"/>
    <property type="match status" value="7"/>
</dbReference>
<gene>
    <name evidence="4" type="ORF">BBRV_LOCUS86230</name>
</gene>
<keyword evidence="1" id="KW-0433">Leucine-rich repeat</keyword>
<dbReference type="InterPro" id="IPR032675">
    <property type="entry name" value="LRR_dom_sf"/>
</dbReference>
<dbReference type="Pfam" id="PF13855">
    <property type="entry name" value="LRR_8"/>
    <property type="match status" value="1"/>
</dbReference>
<dbReference type="InterPro" id="IPR001611">
    <property type="entry name" value="Leu-rich_rpt"/>
</dbReference>
<protein>
    <recommendedName>
        <fullName evidence="5">LRRCT domain-containing protein</fullName>
    </recommendedName>
</protein>
<dbReference type="PANTHER" id="PTHR24366:SF96">
    <property type="entry name" value="LEUCINE RICH REPEAT CONTAINING 53"/>
    <property type="match status" value="1"/>
</dbReference>
<accession>A0A6V7KU85</accession>
<feature type="chain" id="PRO_5028368205" description="LRRCT domain-containing protein" evidence="3">
    <location>
        <begin position="20"/>
        <end position="428"/>
    </location>
</feature>
<name>A0A6V7KU85_9HYME</name>
<feature type="signal peptide" evidence="3">
    <location>
        <begin position="1"/>
        <end position="19"/>
    </location>
</feature>
<dbReference type="SUPFAM" id="SSF52058">
    <property type="entry name" value="L domain-like"/>
    <property type="match status" value="1"/>
</dbReference>
<evidence type="ECO:0000256" key="2">
    <source>
        <dbReference type="ARBA" id="ARBA00022737"/>
    </source>
</evidence>
<evidence type="ECO:0000256" key="3">
    <source>
        <dbReference type="SAM" id="SignalP"/>
    </source>
</evidence>
<dbReference type="PANTHER" id="PTHR24366">
    <property type="entry name" value="IG(IMMUNOGLOBULIN) AND LRR(LEUCINE RICH REPEAT) DOMAINS"/>
    <property type="match status" value="1"/>
</dbReference>
<evidence type="ECO:0000313" key="4">
    <source>
        <dbReference type="EMBL" id="CAD1566436.1"/>
    </source>
</evidence>
<dbReference type="Gene3D" id="3.80.10.10">
    <property type="entry name" value="Ribonuclease Inhibitor"/>
    <property type="match status" value="3"/>
</dbReference>